<reference evidence="1" key="1">
    <citation type="journal article" date="2022" name="Int. J. Mol. Sci.">
        <title>Draft Genome of Tanacetum Coccineum: Genomic Comparison of Closely Related Tanacetum-Family Plants.</title>
        <authorList>
            <person name="Yamashiro T."/>
            <person name="Shiraishi A."/>
            <person name="Nakayama K."/>
            <person name="Satake H."/>
        </authorList>
    </citation>
    <scope>NUCLEOTIDE SEQUENCE</scope>
</reference>
<evidence type="ECO:0000313" key="1">
    <source>
        <dbReference type="EMBL" id="GJT14156.1"/>
    </source>
</evidence>
<evidence type="ECO:0000313" key="2">
    <source>
        <dbReference type="Proteomes" id="UP001151760"/>
    </source>
</evidence>
<dbReference type="Proteomes" id="UP001151760">
    <property type="component" value="Unassembled WGS sequence"/>
</dbReference>
<comment type="caution">
    <text evidence="1">The sequence shown here is derived from an EMBL/GenBank/DDBJ whole genome shotgun (WGS) entry which is preliminary data.</text>
</comment>
<sequence length="101" mass="11405">MRALGSNGDLRVLTMVLLDLRFMEVMEEALEQSFGLLEFRGFSSFNWQELVHVGNGVKSVVVNGITTWVGTSSLIWRGESSHDQQDRIHRAMDKGDWIGHA</sequence>
<accession>A0ABQ5BHK0</accession>
<proteinExistence type="predicted"/>
<reference evidence="1" key="2">
    <citation type="submission" date="2022-01" db="EMBL/GenBank/DDBJ databases">
        <authorList>
            <person name="Yamashiro T."/>
            <person name="Shiraishi A."/>
            <person name="Satake H."/>
            <person name="Nakayama K."/>
        </authorList>
    </citation>
    <scope>NUCLEOTIDE SEQUENCE</scope>
</reference>
<protein>
    <submittedName>
        <fullName evidence="1">Uncharacterized protein</fullName>
    </submittedName>
</protein>
<keyword evidence="2" id="KW-1185">Reference proteome</keyword>
<organism evidence="1 2">
    <name type="scientific">Tanacetum coccineum</name>
    <dbReference type="NCBI Taxonomy" id="301880"/>
    <lineage>
        <taxon>Eukaryota</taxon>
        <taxon>Viridiplantae</taxon>
        <taxon>Streptophyta</taxon>
        <taxon>Embryophyta</taxon>
        <taxon>Tracheophyta</taxon>
        <taxon>Spermatophyta</taxon>
        <taxon>Magnoliopsida</taxon>
        <taxon>eudicotyledons</taxon>
        <taxon>Gunneridae</taxon>
        <taxon>Pentapetalae</taxon>
        <taxon>asterids</taxon>
        <taxon>campanulids</taxon>
        <taxon>Asterales</taxon>
        <taxon>Asteraceae</taxon>
        <taxon>Asteroideae</taxon>
        <taxon>Anthemideae</taxon>
        <taxon>Anthemidinae</taxon>
        <taxon>Tanacetum</taxon>
    </lineage>
</organism>
<gene>
    <name evidence="1" type="ORF">Tco_0861198</name>
</gene>
<name>A0ABQ5BHK0_9ASTR</name>
<dbReference type="EMBL" id="BQNB010013289">
    <property type="protein sequence ID" value="GJT14156.1"/>
    <property type="molecule type" value="Genomic_DNA"/>
</dbReference>